<protein>
    <submittedName>
        <fullName evidence="1">Uncharacterized protein</fullName>
    </submittedName>
</protein>
<organism evidence="1 2">
    <name type="scientific">Stentor coeruleus</name>
    <dbReference type="NCBI Taxonomy" id="5963"/>
    <lineage>
        <taxon>Eukaryota</taxon>
        <taxon>Sar</taxon>
        <taxon>Alveolata</taxon>
        <taxon>Ciliophora</taxon>
        <taxon>Postciliodesmatophora</taxon>
        <taxon>Heterotrichea</taxon>
        <taxon>Heterotrichida</taxon>
        <taxon>Stentoridae</taxon>
        <taxon>Stentor</taxon>
    </lineage>
</organism>
<reference evidence="1 2" key="1">
    <citation type="submission" date="2016-11" db="EMBL/GenBank/DDBJ databases">
        <title>The macronuclear genome of Stentor coeruleus: a giant cell with tiny introns.</title>
        <authorList>
            <person name="Slabodnick M."/>
            <person name="Ruby J.G."/>
            <person name="Reiff S.B."/>
            <person name="Swart E.C."/>
            <person name="Gosai S."/>
            <person name="Prabakaran S."/>
            <person name="Witkowska E."/>
            <person name="Larue G.E."/>
            <person name="Fisher S."/>
            <person name="Freeman R.M."/>
            <person name="Gunawardena J."/>
            <person name="Chu W."/>
            <person name="Stover N.A."/>
            <person name="Gregory B.D."/>
            <person name="Nowacki M."/>
            <person name="Derisi J."/>
            <person name="Roy S.W."/>
            <person name="Marshall W.F."/>
            <person name="Sood P."/>
        </authorList>
    </citation>
    <scope>NUCLEOTIDE SEQUENCE [LARGE SCALE GENOMIC DNA]</scope>
    <source>
        <strain evidence="1">WM001</strain>
    </source>
</reference>
<sequence length="151" mass="17284">MNNTDFFGIKTFSLHPASSKHSSKETAIRKPRTVYANDKSGIQYLFEGSYKSHCNTFVGYSRIPHKYDHFHEKTIPSTAMGTFLNSISPRATAKSQPQKDLLALSESLDVNQARLFFNKQQVFHNVFELNKFSPHRLKPRKRCTSKSPTKS</sequence>
<keyword evidence="2" id="KW-1185">Reference proteome</keyword>
<accession>A0A1R2BXZ6</accession>
<dbReference type="EMBL" id="MPUH01000370">
    <property type="protein sequence ID" value="OMJ81680.1"/>
    <property type="molecule type" value="Genomic_DNA"/>
</dbReference>
<dbReference type="OrthoDB" id="10549328at2759"/>
<gene>
    <name evidence="1" type="ORF">SteCoe_17789</name>
</gene>
<evidence type="ECO:0000313" key="1">
    <source>
        <dbReference type="EMBL" id="OMJ81680.1"/>
    </source>
</evidence>
<comment type="caution">
    <text evidence="1">The sequence shown here is derived from an EMBL/GenBank/DDBJ whole genome shotgun (WGS) entry which is preliminary data.</text>
</comment>
<proteinExistence type="predicted"/>
<dbReference type="Proteomes" id="UP000187209">
    <property type="component" value="Unassembled WGS sequence"/>
</dbReference>
<evidence type="ECO:0000313" key="2">
    <source>
        <dbReference type="Proteomes" id="UP000187209"/>
    </source>
</evidence>
<dbReference type="AlphaFoldDB" id="A0A1R2BXZ6"/>
<name>A0A1R2BXZ6_9CILI</name>